<evidence type="ECO:0000313" key="1">
    <source>
        <dbReference type="EMBL" id="MFC4825278.1"/>
    </source>
</evidence>
<dbReference type="AlphaFoldDB" id="A0ABD5Q3S7"/>
<keyword evidence="2" id="KW-1185">Reference proteome</keyword>
<dbReference type="RefSeq" id="WP_254269031.1">
    <property type="nucleotide sequence ID" value="NZ_CP100400.1"/>
</dbReference>
<organism evidence="1 2">
    <name type="scientific">Halorussus aquaticus</name>
    <dbReference type="NCBI Taxonomy" id="2953748"/>
    <lineage>
        <taxon>Archaea</taxon>
        <taxon>Methanobacteriati</taxon>
        <taxon>Methanobacteriota</taxon>
        <taxon>Stenosarchaea group</taxon>
        <taxon>Halobacteria</taxon>
        <taxon>Halobacteriales</taxon>
        <taxon>Haladaptataceae</taxon>
        <taxon>Halorussus</taxon>
    </lineage>
</organism>
<comment type="caution">
    <text evidence="1">The sequence shown here is derived from an EMBL/GenBank/DDBJ whole genome shotgun (WGS) entry which is preliminary data.</text>
</comment>
<dbReference type="EMBL" id="JBHSHT010000002">
    <property type="protein sequence ID" value="MFC4825278.1"/>
    <property type="molecule type" value="Genomic_DNA"/>
</dbReference>
<reference evidence="1 2" key="1">
    <citation type="journal article" date="2019" name="Int. J. Syst. Evol. Microbiol.">
        <title>The Global Catalogue of Microorganisms (GCM) 10K type strain sequencing project: providing services to taxonomists for standard genome sequencing and annotation.</title>
        <authorList>
            <consortium name="The Broad Institute Genomics Platform"/>
            <consortium name="The Broad Institute Genome Sequencing Center for Infectious Disease"/>
            <person name="Wu L."/>
            <person name="Ma J."/>
        </authorList>
    </citation>
    <scope>NUCLEOTIDE SEQUENCE [LARGE SCALE GENOMIC DNA]</scope>
    <source>
        <strain evidence="1 2">XZYJ18</strain>
    </source>
</reference>
<sequence>MPHTLSASSVPFVRGTLPFWPFMYVLSHPVFTATFTSEGDELGRT</sequence>
<proteinExistence type="predicted"/>
<dbReference type="Proteomes" id="UP001595945">
    <property type="component" value="Unassembled WGS sequence"/>
</dbReference>
<protein>
    <submittedName>
        <fullName evidence="1">Uncharacterized protein</fullName>
    </submittedName>
</protein>
<gene>
    <name evidence="1" type="ORF">ACFO9K_13520</name>
</gene>
<dbReference type="GeneID" id="73044011"/>
<accession>A0ABD5Q3S7</accession>
<evidence type="ECO:0000313" key="2">
    <source>
        <dbReference type="Proteomes" id="UP001595945"/>
    </source>
</evidence>
<name>A0ABD5Q3S7_9EURY</name>